<dbReference type="EMBL" id="CP018082">
    <property type="protein sequence ID" value="APE37769.1"/>
    <property type="molecule type" value="Genomic_DNA"/>
</dbReference>
<keyword evidence="5" id="KW-0547">Nucleotide-binding</keyword>
<keyword evidence="9" id="KW-0812">Transmembrane</keyword>
<evidence type="ECO:0000256" key="1">
    <source>
        <dbReference type="ARBA" id="ARBA00000085"/>
    </source>
</evidence>
<evidence type="ECO:0000256" key="2">
    <source>
        <dbReference type="ARBA" id="ARBA00012438"/>
    </source>
</evidence>
<dbReference type="GO" id="GO:0046983">
    <property type="term" value="F:protein dimerization activity"/>
    <property type="evidence" value="ECO:0007669"/>
    <property type="project" value="InterPro"/>
</dbReference>
<feature type="transmembrane region" description="Helical" evidence="9">
    <location>
        <begin position="47"/>
        <end position="64"/>
    </location>
</feature>
<evidence type="ECO:0000256" key="3">
    <source>
        <dbReference type="ARBA" id="ARBA00022553"/>
    </source>
</evidence>
<keyword evidence="6" id="KW-0418">Kinase</keyword>
<feature type="transmembrane region" description="Helical" evidence="9">
    <location>
        <begin position="71"/>
        <end position="90"/>
    </location>
</feature>
<evidence type="ECO:0000256" key="9">
    <source>
        <dbReference type="SAM" id="Phobius"/>
    </source>
</evidence>
<dbReference type="EC" id="2.7.13.3" evidence="2"/>
<comment type="catalytic activity">
    <reaction evidence="1">
        <text>ATP + protein L-histidine = ADP + protein N-phospho-L-histidine.</text>
        <dbReference type="EC" id="2.7.13.3"/>
    </reaction>
</comment>
<protein>
    <recommendedName>
        <fullName evidence="2">histidine kinase</fullName>
        <ecNumber evidence="2">2.7.13.3</ecNumber>
    </recommendedName>
</protein>
<dbReference type="InterPro" id="IPR050482">
    <property type="entry name" value="Sensor_HK_TwoCompSys"/>
</dbReference>
<dbReference type="Proteomes" id="UP000183810">
    <property type="component" value="Chromosome"/>
</dbReference>
<dbReference type="Pfam" id="PF07730">
    <property type="entry name" value="HisKA_3"/>
    <property type="match status" value="1"/>
</dbReference>
<keyword evidence="9" id="KW-0472">Membrane</keyword>
<dbReference type="InterPro" id="IPR036890">
    <property type="entry name" value="HATPase_C_sf"/>
</dbReference>
<dbReference type="GO" id="GO:0005524">
    <property type="term" value="F:ATP binding"/>
    <property type="evidence" value="ECO:0007669"/>
    <property type="project" value="UniProtKB-KW"/>
</dbReference>
<dbReference type="GO" id="GO:0016020">
    <property type="term" value="C:membrane"/>
    <property type="evidence" value="ECO:0007669"/>
    <property type="project" value="InterPro"/>
</dbReference>
<dbReference type="Gene3D" id="1.20.5.1930">
    <property type="match status" value="1"/>
</dbReference>
<dbReference type="Gene3D" id="3.30.565.10">
    <property type="entry name" value="Histidine kinase-like ATPase, C-terminal domain"/>
    <property type="match status" value="1"/>
</dbReference>
<evidence type="ECO:0000313" key="11">
    <source>
        <dbReference type="EMBL" id="APE37769.1"/>
    </source>
</evidence>
<proteinExistence type="predicted"/>
<keyword evidence="9" id="KW-1133">Transmembrane helix</keyword>
<gene>
    <name evidence="11" type="ORF">BOX37_31825</name>
</gene>
<dbReference type="PANTHER" id="PTHR24421:SF10">
    <property type="entry name" value="NITRATE_NITRITE SENSOR PROTEIN NARQ"/>
    <property type="match status" value="1"/>
</dbReference>
<organism evidence="11 12">
    <name type="scientific">Nocardia mangyaensis</name>
    <dbReference type="NCBI Taxonomy" id="2213200"/>
    <lineage>
        <taxon>Bacteria</taxon>
        <taxon>Bacillati</taxon>
        <taxon>Actinomycetota</taxon>
        <taxon>Actinomycetes</taxon>
        <taxon>Mycobacteriales</taxon>
        <taxon>Nocardiaceae</taxon>
        <taxon>Nocardia</taxon>
    </lineage>
</organism>
<evidence type="ECO:0000256" key="7">
    <source>
        <dbReference type="ARBA" id="ARBA00022840"/>
    </source>
</evidence>
<sequence length="373" mass="38165">MRGLLGVGWSRPAAPGADGPQPRDIVLVIVLAAAAVVEGAVRTDLTWPLATTLVTLAILPGLLWRRSRPLVVVAVMTVVTAGFTVARTVAGSSPTGLVTMFAVLSIPYAVFRWGSGRDRLVGGALLGLGVGLSIVLGGEGFAGAVAGVAFVGGACLIGALRRERVESRAGELDAVRAREREALARDLHDTVAHHVSAIAIRAQVAGAELPDVSRVAASLDVIEREAQAVLTDMRSLVRTLRAPAGYVPAAGLTELVDLADPGPPPVAVRVHAPDDLPDLVASTLFRIAQEGITNARRHARAATAIAVTVTVDAKSANILVHNDGAAARPSSGDGHGLRGISERTALLGGHVIAGPDPGGGWTLRAALPLRGAA</sequence>
<dbReference type="GO" id="GO:0000155">
    <property type="term" value="F:phosphorelay sensor kinase activity"/>
    <property type="evidence" value="ECO:0007669"/>
    <property type="project" value="InterPro"/>
</dbReference>
<evidence type="ECO:0000313" key="12">
    <source>
        <dbReference type="Proteomes" id="UP000183810"/>
    </source>
</evidence>
<accession>A0A1J0W0N3</accession>
<keyword evidence="12" id="KW-1185">Reference proteome</keyword>
<dbReference type="AlphaFoldDB" id="A0A1J0W0N3"/>
<dbReference type="InterPro" id="IPR011712">
    <property type="entry name" value="Sig_transdc_His_kin_sub3_dim/P"/>
</dbReference>
<feature type="transmembrane region" description="Helical" evidence="9">
    <location>
        <begin position="120"/>
        <end position="136"/>
    </location>
</feature>
<reference evidence="11" key="1">
    <citation type="submission" date="2016-11" db="EMBL/GenBank/DDBJ databases">
        <authorList>
            <person name="Jaros S."/>
            <person name="Januszkiewicz K."/>
            <person name="Wedrychowicz H."/>
        </authorList>
    </citation>
    <scope>NUCLEOTIDE SEQUENCE [LARGE SCALE GENOMIC DNA]</scope>
    <source>
        <strain evidence="11">Y48</strain>
    </source>
</reference>
<evidence type="ECO:0000259" key="10">
    <source>
        <dbReference type="Pfam" id="PF07730"/>
    </source>
</evidence>
<dbReference type="PANTHER" id="PTHR24421">
    <property type="entry name" value="NITRATE/NITRITE SENSOR PROTEIN NARX-RELATED"/>
    <property type="match status" value="1"/>
</dbReference>
<keyword evidence="7" id="KW-0067">ATP-binding</keyword>
<evidence type="ECO:0000256" key="6">
    <source>
        <dbReference type="ARBA" id="ARBA00022777"/>
    </source>
</evidence>
<feature type="domain" description="Signal transduction histidine kinase subgroup 3 dimerisation and phosphoacceptor" evidence="10">
    <location>
        <begin position="179"/>
        <end position="243"/>
    </location>
</feature>
<dbReference type="SUPFAM" id="SSF55874">
    <property type="entry name" value="ATPase domain of HSP90 chaperone/DNA topoisomerase II/histidine kinase"/>
    <property type="match status" value="1"/>
</dbReference>
<evidence type="ECO:0000256" key="5">
    <source>
        <dbReference type="ARBA" id="ARBA00022741"/>
    </source>
</evidence>
<keyword evidence="3" id="KW-0597">Phosphoprotein</keyword>
<feature type="transmembrane region" description="Helical" evidence="9">
    <location>
        <begin position="142"/>
        <end position="160"/>
    </location>
</feature>
<evidence type="ECO:0000256" key="4">
    <source>
        <dbReference type="ARBA" id="ARBA00022679"/>
    </source>
</evidence>
<evidence type="ECO:0000256" key="8">
    <source>
        <dbReference type="ARBA" id="ARBA00023012"/>
    </source>
</evidence>
<dbReference type="KEGG" id="nsl:BOX37_31825"/>
<feature type="transmembrane region" description="Helical" evidence="9">
    <location>
        <begin position="96"/>
        <end position="113"/>
    </location>
</feature>
<keyword evidence="4" id="KW-0808">Transferase</keyword>
<keyword evidence="8" id="KW-0902">Two-component regulatory system</keyword>
<name>A0A1J0W0N3_9NOCA</name>